<proteinExistence type="predicted"/>
<feature type="chain" id="PRO_5004881476" evidence="1">
    <location>
        <begin position="25"/>
        <end position="120"/>
    </location>
</feature>
<sequence>MIMKKSLLSVFTMVAMAAAFTACSNDDIEVPDVKNGEARSVFMKLELPTLTRSTEPPVASGTVATVSNLHVYFHDGTSILKYVNATTTTPITIANLTTGTQITDVPAAATTVTYHCNGMW</sequence>
<reference evidence="2 3" key="1">
    <citation type="submission" date="2013-12" db="EMBL/GenBank/DDBJ databases">
        <title>Improved hybrid genome assemblies of Bacteroides xylanisolvens SD CC 1b and Bacteroides xylanisolvens SD CC 2a using Illumina and 454 Sequencing.</title>
        <authorList>
            <person name="Ramaraj T."/>
            <person name="Sundararajan A."/>
            <person name="Mudge J."/>
            <person name="Schilkey F.D."/>
            <person name="Delvecchio V."/>
            <person name="Donlon M."/>
            <person name="Ziemer C."/>
        </authorList>
    </citation>
    <scope>NUCLEOTIDE SEQUENCE [LARGE SCALE GENOMIC DNA]</scope>
</reference>
<dbReference type="Proteomes" id="UP000019380">
    <property type="component" value="Unassembled WGS sequence"/>
</dbReference>
<organism evidence="2 3">
    <name type="scientific">Bacteroides xylanisolvens SD CC 1b</name>
    <dbReference type="NCBI Taxonomy" id="702447"/>
    <lineage>
        <taxon>Bacteria</taxon>
        <taxon>Pseudomonadati</taxon>
        <taxon>Bacteroidota</taxon>
        <taxon>Bacteroidia</taxon>
        <taxon>Bacteroidales</taxon>
        <taxon>Bacteroidaceae</taxon>
        <taxon>Bacteroides</taxon>
    </lineage>
</organism>
<dbReference type="PROSITE" id="PS51257">
    <property type="entry name" value="PROKAR_LIPOPROTEIN"/>
    <property type="match status" value="1"/>
</dbReference>
<evidence type="ECO:0000313" key="3">
    <source>
        <dbReference type="Proteomes" id="UP000019380"/>
    </source>
</evidence>
<comment type="caution">
    <text evidence="2">The sequence shown here is derived from an EMBL/GenBank/DDBJ whole genome shotgun (WGS) entry which is preliminary data.</text>
</comment>
<name>W6PID7_9BACE</name>
<feature type="signal peptide" evidence="1">
    <location>
        <begin position="1"/>
        <end position="24"/>
    </location>
</feature>
<evidence type="ECO:0000313" key="2">
    <source>
        <dbReference type="EMBL" id="CDM07697.1"/>
    </source>
</evidence>
<protein>
    <submittedName>
        <fullName evidence="2">Uncharacterized protein</fullName>
    </submittedName>
</protein>
<gene>
    <name evidence="2" type="ORF">BN890_53250</name>
</gene>
<dbReference type="EMBL" id="CBXG010000056">
    <property type="protein sequence ID" value="CDM07697.1"/>
    <property type="molecule type" value="Genomic_DNA"/>
</dbReference>
<accession>W6PID7</accession>
<dbReference type="AlphaFoldDB" id="W6PID7"/>
<evidence type="ECO:0000256" key="1">
    <source>
        <dbReference type="SAM" id="SignalP"/>
    </source>
</evidence>
<keyword evidence="1" id="KW-0732">Signal</keyword>